<evidence type="ECO:0000256" key="4">
    <source>
        <dbReference type="ARBA" id="ARBA00019077"/>
    </source>
</evidence>
<comment type="subcellular location">
    <subcellularLocation>
        <location evidence="1">Cell envelope</location>
    </subcellularLocation>
    <subcellularLocation>
        <location evidence="9">Cell membrane</location>
    </subcellularLocation>
</comment>
<evidence type="ECO:0000259" key="10">
    <source>
        <dbReference type="Pfam" id="PF00534"/>
    </source>
</evidence>
<gene>
    <name evidence="12" type="primary">waaA</name>
    <name evidence="12" type="ORF">GCM10023151_06780</name>
</gene>
<evidence type="ECO:0000313" key="12">
    <source>
        <dbReference type="EMBL" id="GAA4357611.1"/>
    </source>
</evidence>
<evidence type="ECO:0000313" key="13">
    <source>
        <dbReference type="Proteomes" id="UP001501011"/>
    </source>
</evidence>
<evidence type="ECO:0000256" key="3">
    <source>
        <dbReference type="ARBA" id="ARBA00012621"/>
    </source>
</evidence>
<keyword evidence="6 9" id="KW-0808">Transferase</keyword>
<comment type="pathway">
    <text evidence="2 9">Bacterial outer membrane biogenesis; LPS core biosynthesis.</text>
</comment>
<accession>A0ABP8IFJ1</accession>
<dbReference type="PANTHER" id="PTHR42755:SF1">
    <property type="entry name" value="3-DEOXY-D-MANNO-OCTULOSONIC ACID TRANSFERASE, MITOCHONDRIAL-RELATED"/>
    <property type="match status" value="1"/>
</dbReference>
<protein>
    <recommendedName>
        <fullName evidence="4 9">3-deoxy-D-manno-octulosonic acid transferase</fullName>
        <shortName evidence="9">Kdo transferase</shortName>
        <ecNumber evidence="3 9">2.4.99.12</ecNumber>
    </recommendedName>
    <alternativeName>
        <fullName evidence="7 9">Lipid IV(A) 3-deoxy-D-manno-octulosonic acid transferase</fullName>
    </alternativeName>
</protein>
<dbReference type="InterPro" id="IPR038107">
    <property type="entry name" value="Glycos_transf_N_sf"/>
</dbReference>
<keyword evidence="5" id="KW-0997">Cell inner membrane</keyword>
<name>A0ABP8IFJ1_9GAMM</name>
<feature type="domain" description="3-deoxy-D-manno-octulosonic-acid transferase N-terminal" evidence="11">
    <location>
        <begin position="1"/>
        <end position="154"/>
    </location>
</feature>
<proteinExistence type="inferred from homology"/>
<evidence type="ECO:0000256" key="1">
    <source>
        <dbReference type="ARBA" id="ARBA00004196"/>
    </source>
</evidence>
<dbReference type="GO" id="GO:0016740">
    <property type="term" value="F:transferase activity"/>
    <property type="evidence" value="ECO:0007669"/>
    <property type="project" value="UniProtKB-KW"/>
</dbReference>
<feature type="domain" description="Glycosyl transferase family 1" evidence="10">
    <location>
        <begin position="190"/>
        <end position="341"/>
    </location>
</feature>
<evidence type="ECO:0000256" key="7">
    <source>
        <dbReference type="ARBA" id="ARBA00031445"/>
    </source>
</evidence>
<sequence length="366" mass="40588">MGESIAAKAIISKLLAARPHLNIVVTTTTPTGAKQIIEGLGDKVTHHYSPCDLPGTIKRFVKRIRPLGLVIMETELWPNWLYHMRKAKLPVVLANARMSQKSADKYAKISSLSEQMMQSLSLVLAVCENDAERFIHLGVKQKNCLITGNIKFDQHFVPSDINEYFPPWKDDSKGCIWLAASTHKGEDKLLLSAHQKVLKSCPKAKLIIVPRHPERFDEVANLVSEYGLSLARRSQPGSWDGQCDVLLGDTMGELMQAYELSDVAFVAGSLVPIGGHNMIEPAMLGKPVLSGPYVHNFQEIFNELKEHAGIRQADSAEDICREVVELLQSPEQRMAMGANAKMVVERSRGALNRTVEALESFLLDKA</sequence>
<dbReference type="InterPro" id="IPR007507">
    <property type="entry name" value="Glycos_transf_N"/>
</dbReference>
<dbReference type="InterPro" id="IPR001296">
    <property type="entry name" value="Glyco_trans_1"/>
</dbReference>
<dbReference type="SUPFAM" id="SSF53756">
    <property type="entry name" value="UDP-Glycosyltransferase/glycogen phosphorylase"/>
    <property type="match status" value="1"/>
</dbReference>
<keyword evidence="5" id="KW-0472">Membrane</keyword>
<comment type="caution">
    <text evidence="12">The sequence shown here is derived from an EMBL/GenBank/DDBJ whole genome shotgun (WGS) entry which is preliminary data.</text>
</comment>
<evidence type="ECO:0000256" key="2">
    <source>
        <dbReference type="ARBA" id="ARBA00004713"/>
    </source>
</evidence>
<evidence type="ECO:0000259" key="11">
    <source>
        <dbReference type="Pfam" id="PF04413"/>
    </source>
</evidence>
<dbReference type="EMBL" id="BAABFV010000001">
    <property type="protein sequence ID" value="GAA4357611.1"/>
    <property type="molecule type" value="Genomic_DNA"/>
</dbReference>
<reference evidence="13" key="1">
    <citation type="journal article" date="2019" name="Int. J. Syst. Evol. Microbiol.">
        <title>The Global Catalogue of Microorganisms (GCM) 10K type strain sequencing project: providing services to taxonomists for standard genome sequencing and annotation.</title>
        <authorList>
            <consortium name="The Broad Institute Genomics Platform"/>
            <consortium name="The Broad Institute Genome Sequencing Center for Infectious Disease"/>
            <person name="Wu L."/>
            <person name="Ma J."/>
        </authorList>
    </citation>
    <scope>NUCLEOTIDE SEQUENCE [LARGE SCALE GENOMIC DNA]</scope>
    <source>
        <strain evidence="13">JCM 17728</strain>
    </source>
</reference>
<dbReference type="EC" id="2.4.99.12" evidence="3 9"/>
<comment type="catalytic activity">
    <reaction evidence="8 9">
        <text>lipid IVA (E. coli) + CMP-3-deoxy-beta-D-manno-octulosonate = alpha-Kdo-(2-&gt;6)-lipid IVA (E. coli) + CMP + H(+)</text>
        <dbReference type="Rhea" id="RHEA:28066"/>
        <dbReference type="ChEBI" id="CHEBI:15378"/>
        <dbReference type="ChEBI" id="CHEBI:58603"/>
        <dbReference type="ChEBI" id="CHEBI:60364"/>
        <dbReference type="ChEBI" id="CHEBI:60377"/>
        <dbReference type="ChEBI" id="CHEBI:85987"/>
        <dbReference type="EC" id="2.4.99.12"/>
    </reaction>
</comment>
<dbReference type="Pfam" id="PF04413">
    <property type="entry name" value="Glycos_transf_N"/>
    <property type="match status" value="1"/>
</dbReference>
<keyword evidence="9" id="KW-0448">Lipopolysaccharide biosynthesis</keyword>
<evidence type="ECO:0000256" key="8">
    <source>
        <dbReference type="ARBA" id="ARBA00049183"/>
    </source>
</evidence>
<keyword evidence="13" id="KW-1185">Reference proteome</keyword>
<dbReference type="PANTHER" id="PTHR42755">
    <property type="entry name" value="3-DEOXY-MANNO-OCTULOSONATE CYTIDYLYLTRANSFERASE"/>
    <property type="match status" value="1"/>
</dbReference>
<dbReference type="InterPro" id="IPR039901">
    <property type="entry name" value="Kdotransferase"/>
</dbReference>
<dbReference type="Gene3D" id="3.40.50.2000">
    <property type="entry name" value="Glycogen Phosphorylase B"/>
    <property type="match status" value="1"/>
</dbReference>
<dbReference type="Proteomes" id="UP001501011">
    <property type="component" value="Unassembled WGS sequence"/>
</dbReference>
<evidence type="ECO:0000256" key="6">
    <source>
        <dbReference type="ARBA" id="ARBA00022679"/>
    </source>
</evidence>
<organism evidence="12 13">
    <name type="scientific">Kangiella marina</name>
    <dbReference type="NCBI Taxonomy" id="1079178"/>
    <lineage>
        <taxon>Bacteria</taxon>
        <taxon>Pseudomonadati</taxon>
        <taxon>Pseudomonadota</taxon>
        <taxon>Gammaproteobacteria</taxon>
        <taxon>Kangiellales</taxon>
        <taxon>Kangiellaceae</taxon>
        <taxon>Kangiella</taxon>
    </lineage>
</organism>
<comment type="similarity">
    <text evidence="9">Belongs to the glycosyltransferase group 1 family.</text>
</comment>
<evidence type="ECO:0000256" key="5">
    <source>
        <dbReference type="ARBA" id="ARBA00022519"/>
    </source>
</evidence>
<dbReference type="Gene3D" id="3.40.50.11720">
    <property type="entry name" value="3-Deoxy-D-manno-octulosonic-acid transferase, N-terminal domain"/>
    <property type="match status" value="1"/>
</dbReference>
<dbReference type="Pfam" id="PF00534">
    <property type="entry name" value="Glycos_transf_1"/>
    <property type="match status" value="1"/>
</dbReference>
<evidence type="ECO:0000256" key="9">
    <source>
        <dbReference type="RuleBase" id="RU365103"/>
    </source>
</evidence>
<comment type="function">
    <text evidence="9">Involved in lipopolysaccharide (LPS) biosynthesis. Catalyzes the transfer of 3-deoxy-D-manno-octulosonate (Kdo) residue(s) from CMP-Kdo to lipid IV(A), the tetraacyldisaccharide-1,4'-bisphosphate precursor of lipid A.</text>
</comment>
<keyword evidence="9" id="KW-1003">Cell membrane</keyword>